<reference evidence="2" key="1">
    <citation type="submission" date="2020-11" db="EMBL/GenBank/DDBJ databases">
        <authorList>
            <person name="Whiteford S."/>
        </authorList>
    </citation>
    <scope>NUCLEOTIDE SEQUENCE</scope>
</reference>
<organism evidence="2 3">
    <name type="scientific">Plutella xylostella</name>
    <name type="common">Diamondback moth</name>
    <name type="synonym">Plutella maculipennis</name>
    <dbReference type="NCBI Taxonomy" id="51655"/>
    <lineage>
        <taxon>Eukaryota</taxon>
        <taxon>Metazoa</taxon>
        <taxon>Ecdysozoa</taxon>
        <taxon>Arthropoda</taxon>
        <taxon>Hexapoda</taxon>
        <taxon>Insecta</taxon>
        <taxon>Pterygota</taxon>
        <taxon>Neoptera</taxon>
        <taxon>Endopterygota</taxon>
        <taxon>Lepidoptera</taxon>
        <taxon>Glossata</taxon>
        <taxon>Ditrysia</taxon>
        <taxon>Yponomeutoidea</taxon>
        <taxon>Plutellidae</taxon>
        <taxon>Plutella</taxon>
    </lineage>
</organism>
<feature type="compositionally biased region" description="Basic and acidic residues" evidence="1">
    <location>
        <begin position="89"/>
        <end position="109"/>
    </location>
</feature>
<feature type="compositionally biased region" description="Gly residues" evidence="1">
    <location>
        <begin position="42"/>
        <end position="51"/>
    </location>
</feature>
<accession>A0A8S4G145</accession>
<keyword evidence="3" id="KW-1185">Reference proteome</keyword>
<name>A0A8S4G145_PLUXY</name>
<sequence length="138" mass="14919">MASPTSDPIHSPLSDTEEGERSAVETPDEDSRLLSESARVCGSGGRAGGAGEARSCASRRRRYTHTTWHLQYLVPFIPLDSPLSDTEEGERSAVETPDEDSRLLSESARRVRQRGARGGRGRGAQLRQPPPQVPLLAG</sequence>
<protein>
    <submittedName>
        <fullName evidence="2">(diamondback moth) hypothetical protein</fullName>
    </submittedName>
</protein>
<feature type="region of interest" description="Disordered" evidence="1">
    <location>
        <begin position="1"/>
        <end position="56"/>
    </location>
</feature>
<dbReference type="AlphaFoldDB" id="A0A8S4G145"/>
<feature type="compositionally biased region" description="Basic and acidic residues" evidence="1">
    <location>
        <begin position="19"/>
        <end position="33"/>
    </location>
</feature>
<comment type="caution">
    <text evidence="2">The sequence shown here is derived from an EMBL/GenBank/DDBJ whole genome shotgun (WGS) entry which is preliminary data.</text>
</comment>
<dbReference type="Proteomes" id="UP000653454">
    <property type="component" value="Unassembled WGS sequence"/>
</dbReference>
<feature type="compositionally biased region" description="Basic residues" evidence="1">
    <location>
        <begin position="110"/>
        <end position="120"/>
    </location>
</feature>
<evidence type="ECO:0000313" key="3">
    <source>
        <dbReference type="Proteomes" id="UP000653454"/>
    </source>
</evidence>
<dbReference type="EMBL" id="CAJHNJ030000051">
    <property type="protein sequence ID" value="CAG9132642.1"/>
    <property type="molecule type" value="Genomic_DNA"/>
</dbReference>
<gene>
    <name evidence="2" type="ORF">PLXY2_LOCUS10908</name>
</gene>
<evidence type="ECO:0000313" key="2">
    <source>
        <dbReference type="EMBL" id="CAG9132642.1"/>
    </source>
</evidence>
<feature type="compositionally biased region" description="Pro residues" evidence="1">
    <location>
        <begin position="128"/>
        <end position="138"/>
    </location>
</feature>
<feature type="region of interest" description="Disordered" evidence="1">
    <location>
        <begin position="79"/>
        <end position="138"/>
    </location>
</feature>
<proteinExistence type="predicted"/>
<evidence type="ECO:0000256" key="1">
    <source>
        <dbReference type="SAM" id="MobiDB-lite"/>
    </source>
</evidence>